<evidence type="ECO:0000313" key="2">
    <source>
        <dbReference type="Proteomes" id="UP001054945"/>
    </source>
</evidence>
<dbReference type="EMBL" id="BPLR01005999">
    <property type="protein sequence ID" value="GIY06787.1"/>
    <property type="molecule type" value="Genomic_DNA"/>
</dbReference>
<protein>
    <submittedName>
        <fullName evidence="1">Uncharacterized protein</fullName>
    </submittedName>
</protein>
<keyword evidence="2" id="KW-1185">Reference proteome</keyword>
<name>A0AAV4QBW5_CAEEX</name>
<dbReference type="AlphaFoldDB" id="A0AAV4QBW5"/>
<gene>
    <name evidence="1" type="ORF">CEXT_589521</name>
</gene>
<organism evidence="1 2">
    <name type="scientific">Caerostris extrusa</name>
    <name type="common">Bark spider</name>
    <name type="synonym">Caerostris bankana</name>
    <dbReference type="NCBI Taxonomy" id="172846"/>
    <lineage>
        <taxon>Eukaryota</taxon>
        <taxon>Metazoa</taxon>
        <taxon>Ecdysozoa</taxon>
        <taxon>Arthropoda</taxon>
        <taxon>Chelicerata</taxon>
        <taxon>Arachnida</taxon>
        <taxon>Araneae</taxon>
        <taxon>Araneomorphae</taxon>
        <taxon>Entelegynae</taxon>
        <taxon>Araneoidea</taxon>
        <taxon>Araneidae</taxon>
        <taxon>Caerostris</taxon>
    </lineage>
</organism>
<comment type="caution">
    <text evidence="1">The sequence shown here is derived from an EMBL/GenBank/DDBJ whole genome shotgun (WGS) entry which is preliminary data.</text>
</comment>
<proteinExistence type="predicted"/>
<reference evidence="1 2" key="1">
    <citation type="submission" date="2021-06" db="EMBL/GenBank/DDBJ databases">
        <title>Caerostris extrusa draft genome.</title>
        <authorList>
            <person name="Kono N."/>
            <person name="Arakawa K."/>
        </authorList>
    </citation>
    <scope>NUCLEOTIDE SEQUENCE [LARGE SCALE GENOMIC DNA]</scope>
</reference>
<sequence length="112" mass="12758">MLCMLKLRTVIIPLTISHVDKSQVSKRTKRNRSFPTVLDYLLLLSGKCPPPVKLRGRGLFPLNNIRLSIPKLILCIPLFTSCFASQCFPISDSWDSHWNEASLFVLKTVLLF</sequence>
<dbReference type="Proteomes" id="UP001054945">
    <property type="component" value="Unassembled WGS sequence"/>
</dbReference>
<evidence type="ECO:0000313" key="1">
    <source>
        <dbReference type="EMBL" id="GIY06787.1"/>
    </source>
</evidence>
<accession>A0AAV4QBW5</accession>